<feature type="compositionally biased region" description="Polar residues" evidence="1">
    <location>
        <begin position="28"/>
        <end position="56"/>
    </location>
</feature>
<keyword evidence="3" id="KW-1185">Reference proteome</keyword>
<dbReference type="Proteomes" id="UP001230504">
    <property type="component" value="Unassembled WGS sequence"/>
</dbReference>
<proteinExistence type="predicted"/>
<evidence type="ECO:0000256" key="1">
    <source>
        <dbReference type="SAM" id="MobiDB-lite"/>
    </source>
</evidence>
<evidence type="ECO:0000313" key="2">
    <source>
        <dbReference type="EMBL" id="KAK1564081.1"/>
    </source>
</evidence>
<comment type="caution">
    <text evidence="2">The sequence shown here is derived from an EMBL/GenBank/DDBJ whole genome shotgun (WGS) entry which is preliminary data.</text>
</comment>
<sequence>MDGLEYSGSSGSKHQCALHDSSLHMPSGTLTSNKEIGSTKINNNKRSSTTMTVSESTKGTSTPIEIILVIQAPFELVCHQSYCQTIFCVNRLTIYRYRPIRYTN</sequence>
<gene>
    <name evidence="2" type="ORF">LY79DRAFT_573682</name>
</gene>
<dbReference type="RefSeq" id="XP_060406929.1">
    <property type="nucleotide sequence ID" value="XM_060559495.1"/>
</dbReference>
<dbReference type="AlphaFoldDB" id="A0AAD8PIX3"/>
<name>A0AAD8PIX3_9PEZI</name>
<dbReference type="EMBL" id="JAHLJV010000215">
    <property type="protein sequence ID" value="KAK1564081.1"/>
    <property type="molecule type" value="Genomic_DNA"/>
</dbReference>
<feature type="region of interest" description="Disordered" evidence="1">
    <location>
        <begin position="1"/>
        <end position="56"/>
    </location>
</feature>
<protein>
    <submittedName>
        <fullName evidence="2">Uncharacterized protein</fullName>
    </submittedName>
</protein>
<reference evidence="2" key="1">
    <citation type="submission" date="2021-06" db="EMBL/GenBank/DDBJ databases">
        <title>Comparative genomics, transcriptomics and evolutionary studies reveal genomic signatures of adaptation to plant cell wall in hemibiotrophic fungi.</title>
        <authorList>
            <consortium name="DOE Joint Genome Institute"/>
            <person name="Baroncelli R."/>
            <person name="Diaz J.F."/>
            <person name="Benocci T."/>
            <person name="Peng M."/>
            <person name="Battaglia E."/>
            <person name="Haridas S."/>
            <person name="Andreopoulos W."/>
            <person name="Labutti K."/>
            <person name="Pangilinan J."/>
            <person name="Floch G.L."/>
            <person name="Makela M.R."/>
            <person name="Henrissat B."/>
            <person name="Grigoriev I.V."/>
            <person name="Crouch J.A."/>
            <person name="De Vries R.P."/>
            <person name="Sukno S.A."/>
            <person name="Thon M.R."/>
        </authorList>
    </citation>
    <scope>NUCLEOTIDE SEQUENCE</scope>
    <source>
        <strain evidence="2">CBS 125086</strain>
    </source>
</reference>
<dbReference type="GeneID" id="85443735"/>
<accession>A0AAD8PIX3</accession>
<evidence type="ECO:0000313" key="3">
    <source>
        <dbReference type="Proteomes" id="UP001230504"/>
    </source>
</evidence>
<organism evidence="2 3">
    <name type="scientific">Colletotrichum navitas</name>
    <dbReference type="NCBI Taxonomy" id="681940"/>
    <lineage>
        <taxon>Eukaryota</taxon>
        <taxon>Fungi</taxon>
        <taxon>Dikarya</taxon>
        <taxon>Ascomycota</taxon>
        <taxon>Pezizomycotina</taxon>
        <taxon>Sordariomycetes</taxon>
        <taxon>Hypocreomycetidae</taxon>
        <taxon>Glomerellales</taxon>
        <taxon>Glomerellaceae</taxon>
        <taxon>Colletotrichum</taxon>
        <taxon>Colletotrichum graminicola species complex</taxon>
    </lineage>
</organism>